<accession>A0A409VXG8</accession>
<evidence type="ECO:0000313" key="4">
    <source>
        <dbReference type="Proteomes" id="UP000283269"/>
    </source>
</evidence>
<dbReference type="InParanoid" id="A0A409VXG8"/>
<gene>
    <name evidence="3" type="ORF">CVT25_004767</name>
</gene>
<keyword evidence="1 2" id="KW-0732">Signal</keyword>
<comment type="caution">
    <text evidence="3">The sequence shown here is derived from an EMBL/GenBank/DDBJ whole genome shotgun (WGS) entry which is preliminary data.</text>
</comment>
<reference evidence="3 4" key="1">
    <citation type="journal article" date="2018" name="Evol. Lett.">
        <title>Horizontal gene cluster transfer increased hallucinogenic mushroom diversity.</title>
        <authorList>
            <person name="Reynolds H.T."/>
            <person name="Vijayakumar V."/>
            <person name="Gluck-Thaler E."/>
            <person name="Korotkin H.B."/>
            <person name="Matheny P.B."/>
            <person name="Slot J.C."/>
        </authorList>
    </citation>
    <scope>NUCLEOTIDE SEQUENCE [LARGE SCALE GENOMIC DNA]</scope>
    <source>
        <strain evidence="3 4">2631</strain>
    </source>
</reference>
<dbReference type="EMBL" id="NHYD01003884">
    <property type="protein sequence ID" value="PPQ70923.1"/>
    <property type="molecule type" value="Genomic_DNA"/>
</dbReference>
<dbReference type="Proteomes" id="UP000283269">
    <property type="component" value="Unassembled WGS sequence"/>
</dbReference>
<dbReference type="PANTHER" id="PTHR30006:SF2">
    <property type="entry name" value="ABC TRANSPORTER SUBSTRATE-BINDING PROTEIN"/>
    <property type="match status" value="1"/>
</dbReference>
<dbReference type="PANTHER" id="PTHR30006">
    <property type="entry name" value="THIAMINE-BINDING PERIPLASMIC PROTEIN-RELATED"/>
    <property type="match status" value="1"/>
</dbReference>
<organism evidence="3 4">
    <name type="scientific">Psilocybe cyanescens</name>
    <dbReference type="NCBI Taxonomy" id="93625"/>
    <lineage>
        <taxon>Eukaryota</taxon>
        <taxon>Fungi</taxon>
        <taxon>Dikarya</taxon>
        <taxon>Basidiomycota</taxon>
        <taxon>Agaricomycotina</taxon>
        <taxon>Agaricomycetes</taxon>
        <taxon>Agaricomycetidae</taxon>
        <taxon>Agaricales</taxon>
        <taxon>Agaricineae</taxon>
        <taxon>Strophariaceae</taxon>
        <taxon>Psilocybe</taxon>
    </lineage>
</organism>
<dbReference type="Gene3D" id="3.40.190.10">
    <property type="entry name" value="Periplasmic binding protein-like II"/>
    <property type="match status" value="2"/>
</dbReference>
<keyword evidence="4" id="KW-1185">Reference proteome</keyword>
<evidence type="ECO:0000313" key="3">
    <source>
        <dbReference type="EMBL" id="PPQ70923.1"/>
    </source>
</evidence>
<name>A0A409VXG8_PSICY</name>
<protein>
    <recommendedName>
        <fullName evidence="5">Periplasmic binding protein-like II</fullName>
    </recommendedName>
</protein>
<dbReference type="OrthoDB" id="124329at2759"/>
<feature type="signal peptide" evidence="2">
    <location>
        <begin position="1"/>
        <end position="17"/>
    </location>
</feature>
<evidence type="ECO:0000256" key="2">
    <source>
        <dbReference type="SAM" id="SignalP"/>
    </source>
</evidence>
<feature type="chain" id="PRO_5019267231" description="Periplasmic binding protein-like II" evidence="2">
    <location>
        <begin position="18"/>
        <end position="364"/>
    </location>
</feature>
<evidence type="ECO:0000256" key="1">
    <source>
        <dbReference type="ARBA" id="ARBA00022729"/>
    </source>
</evidence>
<dbReference type="STRING" id="93625.A0A409VXG8"/>
<dbReference type="AlphaFoldDB" id="A0A409VXG8"/>
<evidence type="ECO:0008006" key="5">
    <source>
        <dbReference type="Google" id="ProtNLM"/>
    </source>
</evidence>
<sequence length="364" mass="40798">MLHFAFLALLFFTSVQAAVVSNRTSTPGKGVENRSLDEIYKAAQAEKGSLRIGWGGDIQVSGDRIVKAFQTRFPGISLNLTVDVSKYIDSRVDLAIANTNGSDTSFDVVMLQTLQDFPRWKSGGHLMNYKVATWNDIHPEFVDSDGAYTGYAIFTLGDIAYKPSAFPDNRTVPTHLPDFLKPEYAGKIGLTYPNDDDSILYLFTVIIEKYGWEFFNTLVSKQNIEWFRGTSTPALEMTIGSSGGPSISFASSSVYVPSVGRMLTQDVYMAWPQTCAIFSRAKMPETAKLFMSFLLSDEWQTIVTGSKFATRKSFDHAKIMEQENVDPFGFMDFMADRERVERMRFQIESLIGLPQGPDPLRLVF</sequence>
<dbReference type="Pfam" id="PF13343">
    <property type="entry name" value="SBP_bac_6"/>
    <property type="match status" value="1"/>
</dbReference>
<dbReference type="SUPFAM" id="SSF53850">
    <property type="entry name" value="Periplasmic binding protein-like II"/>
    <property type="match status" value="1"/>
</dbReference>
<proteinExistence type="predicted"/>